<reference evidence="2" key="1">
    <citation type="submission" date="2017-09" db="EMBL/GenBank/DDBJ databases">
        <title>Depth-based differentiation of microbial function through sediment-hosted aquifers and enrichment of novel symbionts in the deep terrestrial subsurface.</title>
        <authorList>
            <person name="Probst A.J."/>
            <person name="Ladd B."/>
            <person name="Jarett J.K."/>
            <person name="Geller-Mcgrath D.E."/>
            <person name="Sieber C.M.K."/>
            <person name="Emerson J.B."/>
            <person name="Anantharaman K."/>
            <person name="Thomas B.C."/>
            <person name="Malmstrom R."/>
            <person name="Stieglmeier M."/>
            <person name="Klingl A."/>
            <person name="Woyke T."/>
            <person name="Ryan C.M."/>
            <person name="Banfield J.F."/>
        </authorList>
    </citation>
    <scope>NUCLEOTIDE SEQUENCE [LARGE SCALE GENOMIC DNA]</scope>
</reference>
<comment type="caution">
    <text evidence="1">The sequence shown here is derived from an EMBL/GenBank/DDBJ whole genome shotgun (WGS) entry which is preliminary data.</text>
</comment>
<dbReference type="EMBL" id="PEYC01000041">
    <property type="protein sequence ID" value="PIS40007.1"/>
    <property type="molecule type" value="Genomic_DNA"/>
</dbReference>
<name>A0A2H0YNC2_9BACT</name>
<evidence type="ECO:0000313" key="2">
    <source>
        <dbReference type="Proteomes" id="UP000231472"/>
    </source>
</evidence>
<dbReference type="Proteomes" id="UP000231472">
    <property type="component" value="Unassembled WGS sequence"/>
</dbReference>
<dbReference type="AlphaFoldDB" id="A0A2H0YNC2"/>
<gene>
    <name evidence="1" type="ORF">COT32_02055</name>
</gene>
<protein>
    <submittedName>
        <fullName evidence="1">Uncharacterized protein</fullName>
    </submittedName>
</protein>
<proteinExistence type="predicted"/>
<sequence>MAPEKWQKLSLAEQMGNIGSEVNRVIYLKEADDKSNKEKALGRVLELIDLTISDKRWKGRLFEICRLREVICDLFLGNNTYRVSTKFLKDYFLFFALRAR</sequence>
<organism evidence="1 2">
    <name type="scientific">Candidatus Nealsonbacteria bacterium CG08_land_8_20_14_0_20_36_22</name>
    <dbReference type="NCBI Taxonomy" id="1974704"/>
    <lineage>
        <taxon>Bacteria</taxon>
        <taxon>Candidatus Nealsoniibacteriota</taxon>
    </lineage>
</organism>
<evidence type="ECO:0000313" key="1">
    <source>
        <dbReference type="EMBL" id="PIS40007.1"/>
    </source>
</evidence>
<accession>A0A2H0YNC2</accession>